<evidence type="ECO:0000256" key="4">
    <source>
        <dbReference type="ARBA" id="ARBA00023015"/>
    </source>
</evidence>
<organism evidence="10 11">
    <name type="scientific">Rickenella mellea</name>
    <dbReference type="NCBI Taxonomy" id="50990"/>
    <lineage>
        <taxon>Eukaryota</taxon>
        <taxon>Fungi</taxon>
        <taxon>Dikarya</taxon>
        <taxon>Basidiomycota</taxon>
        <taxon>Agaricomycotina</taxon>
        <taxon>Agaricomycetes</taxon>
        <taxon>Hymenochaetales</taxon>
        <taxon>Rickenellaceae</taxon>
        <taxon>Rickenella</taxon>
    </lineage>
</organism>
<evidence type="ECO:0000313" key="10">
    <source>
        <dbReference type="EMBL" id="TDL29591.1"/>
    </source>
</evidence>
<evidence type="ECO:0000256" key="8">
    <source>
        <dbReference type="RuleBase" id="RU364140"/>
    </source>
</evidence>
<dbReference type="GO" id="GO:0070847">
    <property type="term" value="C:core mediator complex"/>
    <property type="evidence" value="ECO:0007669"/>
    <property type="project" value="TreeGrafter"/>
</dbReference>
<dbReference type="GO" id="GO:0003712">
    <property type="term" value="F:transcription coregulator activity"/>
    <property type="evidence" value="ECO:0007669"/>
    <property type="project" value="InterPro"/>
</dbReference>
<reference evidence="10 11" key="1">
    <citation type="submission" date="2018-06" db="EMBL/GenBank/DDBJ databases">
        <title>A transcriptomic atlas of mushroom development highlights an independent origin of complex multicellularity.</title>
        <authorList>
            <consortium name="DOE Joint Genome Institute"/>
            <person name="Krizsan K."/>
            <person name="Almasi E."/>
            <person name="Merenyi Z."/>
            <person name="Sahu N."/>
            <person name="Viragh M."/>
            <person name="Koszo T."/>
            <person name="Mondo S."/>
            <person name="Kiss B."/>
            <person name="Balint B."/>
            <person name="Kues U."/>
            <person name="Barry K."/>
            <person name="Hegedus J.C."/>
            <person name="Henrissat B."/>
            <person name="Johnson J."/>
            <person name="Lipzen A."/>
            <person name="Ohm R."/>
            <person name="Nagy I."/>
            <person name="Pangilinan J."/>
            <person name="Yan J."/>
            <person name="Xiong Y."/>
            <person name="Grigoriev I.V."/>
            <person name="Hibbett D.S."/>
            <person name="Nagy L.G."/>
        </authorList>
    </citation>
    <scope>NUCLEOTIDE SEQUENCE [LARGE SCALE GENOMIC DNA]</scope>
    <source>
        <strain evidence="10 11">SZMC22713</strain>
    </source>
</reference>
<name>A0A4R5XER5_9AGAM</name>
<keyword evidence="5 8" id="KW-0804">Transcription</keyword>
<evidence type="ECO:0000256" key="1">
    <source>
        <dbReference type="ARBA" id="ARBA00004123"/>
    </source>
</evidence>
<comment type="subunit">
    <text evidence="8">Component of the Mediator complex.</text>
</comment>
<evidence type="ECO:0000256" key="2">
    <source>
        <dbReference type="ARBA" id="ARBA00005635"/>
    </source>
</evidence>
<dbReference type="GO" id="GO:0016592">
    <property type="term" value="C:mediator complex"/>
    <property type="evidence" value="ECO:0007669"/>
    <property type="project" value="InterPro"/>
</dbReference>
<dbReference type="EMBL" id="ML170156">
    <property type="protein sequence ID" value="TDL29591.1"/>
    <property type="molecule type" value="Genomic_DNA"/>
</dbReference>
<sequence>MQEPEWKTLKLPLERPYKDDQGEHIPDLIDITQDGQQIYEPRQDWSAKLGNKFRKIFVERGHDFFDRSDRGILDSNAPPNESIAGNEKGVHEPDELVNVDDNGQKFMSPEMLFKMRMEIIPRLHVAQGEMSHARDLLSVLLSSSTPSQPPTLPAASLTSTIVTKPPPVVSVQAFEAQLLTGEKDDALRKASNILKTAAASLERGSKNSEKYWSDALKIRKVNWGLIPAPLPLGSAFGKGADKTSKDFLISYGLEESSQMMRKRAIGHMANWSAESNPLAITFPMQQKTRLRVLLSWNDDGKERKTFTNKIKYEQESSLDDTIRAAQRQVVEQEIFSELLKEAGNLSTASARLSERLIVIEAAQGLDLQFELVDAEVLEDESSTEVNDVGGAMCDLIFSTLHILLLRSHNQMKSFRLGSTGSSRQSGTLRVLSTPVILQPIIDLLQYRVFCDRIKAELSRMVDALSNTHISATLRFEPIGESGEQLVKSMVNDVKTMASGEAVLRIDHRQAIRFTFVAPSTLVANLPQATIPVASIPQLSQLLVDEIERGLLGRICEIGTELCEVFNGVWFVDEMMCRAVGRWEGCILSVTDYFVIGVSRLIEHHS</sequence>
<comment type="similarity">
    <text evidence="2 8">Belongs to the Mediator complex subunit 17 family.</text>
</comment>
<accession>A0A4R5XER5</accession>
<evidence type="ECO:0000313" key="11">
    <source>
        <dbReference type="Proteomes" id="UP000294933"/>
    </source>
</evidence>
<keyword evidence="6 8" id="KW-0539">Nucleus</keyword>
<dbReference type="Proteomes" id="UP000294933">
    <property type="component" value="Unassembled WGS sequence"/>
</dbReference>
<dbReference type="Pfam" id="PF10156">
    <property type="entry name" value="Med17"/>
    <property type="match status" value="1"/>
</dbReference>
<comment type="subcellular location">
    <subcellularLocation>
        <location evidence="1 8">Nucleus</location>
    </subcellularLocation>
</comment>
<dbReference type="InterPro" id="IPR019313">
    <property type="entry name" value="Mediator_Med17"/>
</dbReference>
<dbReference type="OrthoDB" id="10251234at2759"/>
<dbReference type="PANTHER" id="PTHR13114">
    <property type="entry name" value="MEDIATOR OF RNA POLYMERASE II TRANSCRIPTION SUBUNIT 17"/>
    <property type="match status" value="1"/>
</dbReference>
<evidence type="ECO:0000256" key="7">
    <source>
        <dbReference type="ARBA" id="ARBA00032014"/>
    </source>
</evidence>
<proteinExistence type="inferred from homology"/>
<evidence type="ECO:0000256" key="6">
    <source>
        <dbReference type="ARBA" id="ARBA00023242"/>
    </source>
</evidence>
<dbReference type="GO" id="GO:0006357">
    <property type="term" value="P:regulation of transcription by RNA polymerase II"/>
    <property type="evidence" value="ECO:0007669"/>
    <property type="project" value="InterPro"/>
</dbReference>
<keyword evidence="11" id="KW-1185">Reference proteome</keyword>
<dbReference type="PANTHER" id="PTHR13114:SF7">
    <property type="entry name" value="MEDIATOR OF RNA POLYMERASE II TRANSCRIPTION SUBUNIT 17"/>
    <property type="match status" value="1"/>
</dbReference>
<evidence type="ECO:0000256" key="3">
    <source>
        <dbReference type="ARBA" id="ARBA00019610"/>
    </source>
</evidence>
<evidence type="ECO:0000256" key="9">
    <source>
        <dbReference type="SAM" id="MobiDB-lite"/>
    </source>
</evidence>
<comment type="function">
    <text evidence="8">Component of the Mediator complex, a coactivator involved in the regulated transcription of nearly all RNA polymerase II-dependent genes. Mediator functions as a bridge to convey information from gene-specific regulatory proteins to the basal RNA polymerase II transcription machinery. Mediator is recruited to promoters by direct interactions with regulatory proteins and serves as a scaffold for the assembly of a functional preinitiation complex with RNA polymerase II and the general transcription factors.</text>
</comment>
<keyword evidence="8" id="KW-0010">Activator</keyword>
<feature type="region of interest" description="Disordered" evidence="9">
    <location>
        <begin position="69"/>
        <end position="88"/>
    </location>
</feature>
<dbReference type="STRING" id="50990.A0A4R5XER5"/>
<dbReference type="AlphaFoldDB" id="A0A4R5XER5"/>
<protein>
    <recommendedName>
        <fullName evidence="3 8">Mediator of RNA polymerase II transcription subunit 17</fullName>
    </recommendedName>
    <alternativeName>
        <fullName evidence="7 8">Mediator complex subunit 17</fullName>
    </alternativeName>
</protein>
<keyword evidence="4 8" id="KW-0805">Transcription regulation</keyword>
<dbReference type="VEuPathDB" id="FungiDB:BD410DRAFT_848954"/>
<gene>
    <name evidence="8" type="primary">MED17</name>
    <name evidence="10" type="ORF">BD410DRAFT_848954</name>
</gene>
<evidence type="ECO:0000256" key="5">
    <source>
        <dbReference type="ARBA" id="ARBA00023163"/>
    </source>
</evidence>